<sequence length="324" mass="37283">MAAGINALLILSTLYSASSIPPSSPIIKAEDPDATEHDDILQQTYNDIKNYTDNFNIVKLNLMTIRNGLDSARVKLTRQTNSFVDKIVSYPHLFKEEPEGYYNEHDCRHNNRNCGEIVEIVVEECSQNLLNQTEYIKSINSFKELFSIEYNDLINHFDRELDELRIQMVATKMLAYVNYAKNQLNGTELTKTIMGDWQKEKFTELDIKKENVLDKIEEFIETFTKLSARERKFENAIIQEIKETKLSFACCLKKFNFQVEGLECDLESENILPSPLCLPSILLLRHHVDIPTEIGIIPTEIGIIPTEIGIIHLMLSYLTSMDNH</sequence>
<feature type="chain" id="PRO_5020244094" evidence="1">
    <location>
        <begin position="20"/>
        <end position="324"/>
    </location>
</feature>
<name>A0A4V0Y8N0_RHOPR</name>
<dbReference type="VEuPathDB" id="VectorBase:RPRC002588"/>
<reference evidence="2" key="1">
    <citation type="submission" date="2019-04" db="EMBL/GenBank/DDBJ databases">
        <title>Analysis of the testis transcriptome of the Chagas disease vector Rhodnius prolixus.</title>
        <authorList>
            <person name="Cesar J."/>
            <person name="Ribeiro J.M."/>
            <person name="Pereira M.H."/>
            <person name="Araujo R.N."/>
            <person name="Gontijo N.F."/>
            <person name="Pessoa G."/>
            <person name="Sant'Anna M.V."/>
            <person name="Sorgine M.H."/>
            <person name="Majerowicz D."/>
            <person name="Carvalho A.B."/>
            <person name="Braz G."/>
            <person name="Mesquita R."/>
            <person name="Lagerblad P.O."/>
            <person name="Koerich L.B."/>
        </authorList>
    </citation>
    <scope>NUCLEOTIDE SEQUENCE</scope>
</reference>
<feature type="signal peptide" evidence="1">
    <location>
        <begin position="1"/>
        <end position="19"/>
    </location>
</feature>
<dbReference type="EMBL" id="GHKJ01000534">
    <property type="protein sequence ID" value="MOY45564.1"/>
    <property type="molecule type" value="Transcribed_RNA"/>
</dbReference>
<dbReference type="AlphaFoldDB" id="A0A4V0Y8N0"/>
<keyword evidence="1" id="KW-0732">Signal</keyword>
<accession>A0A4V0Y8N0</accession>
<protein>
    <submittedName>
        <fullName evidence="2">Uncharacterized protein</fullName>
    </submittedName>
</protein>
<evidence type="ECO:0000313" key="2">
    <source>
        <dbReference type="EMBL" id="MOY45564.1"/>
    </source>
</evidence>
<proteinExistence type="predicted"/>
<evidence type="ECO:0000256" key="1">
    <source>
        <dbReference type="SAM" id="SignalP"/>
    </source>
</evidence>
<organism evidence="2">
    <name type="scientific">Rhodnius prolixus</name>
    <name type="common">Triatomid bug</name>
    <dbReference type="NCBI Taxonomy" id="13249"/>
    <lineage>
        <taxon>Eukaryota</taxon>
        <taxon>Metazoa</taxon>
        <taxon>Ecdysozoa</taxon>
        <taxon>Arthropoda</taxon>
        <taxon>Hexapoda</taxon>
        <taxon>Insecta</taxon>
        <taxon>Pterygota</taxon>
        <taxon>Neoptera</taxon>
        <taxon>Paraneoptera</taxon>
        <taxon>Hemiptera</taxon>
        <taxon>Heteroptera</taxon>
        <taxon>Panheteroptera</taxon>
        <taxon>Cimicomorpha</taxon>
        <taxon>Reduviidae</taxon>
        <taxon>Triatominae</taxon>
        <taxon>Rhodnius</taxon>
    </lineage>
</organism>